<dbReference type="InterPro" id="IPR003594">
    <property type="entry name" value="HATPase_dom"/>
</dbReference>
<dbReference type="InterPro" id="IPR036890">
    <property type="entry name" value="HATPase_C_sf"/>
</dbReference>
<comment type="caution">
    <text evidence="20">The sequence shown here is derived from an EMBL/GenBank/DDBJ whole genome shotgun (WGS) entry which is preliminary data.</text>
</comment>
<dbReference type="PRINTS" id="PR00344">
    <property type="entry name" value="BCTRLSENSOR"/>
</dbReference>
<evidence type="ECO:0000256" key="14">
    <source>
        <dbReference type="ARBA" id="ARBA00023136"/>
    </source>
</evidence>
<feature type="domain" description="Histidine kinase" evidence="18">
    <location>
        <begin position="243"/>
        <end position="460"/>
    </location>
</feature>
<dbReference type="GO" id="GO:0005886">
    <property type="term" value="C:plasma membrane"/>
    <property type="evidence" value="ECO:0007669"/>
    <property type="project" value="UniProtKB-SubCell"/>
</dbReference>
<dbReference type="EMBL" id="JACXIY010000028">
    <property type="protein sequence ID" value="MBD2871259.1"/>
    <property type="molecule type" value="Genomic_DNA"/>
</dbReference>
<evidence type="ECO:0000256" key="8">
    <source>
        <dbReference type="ARBA" id="ARBA00022741"/>
    </source>
</evidence>
<dbReference type="EC" id="2.7.13.3" evidence="3"/>
<dbReference type="PROSITE" id="PS50109">
    <property type="entry name" value="HIS_KIN"/>
    <property type="match status" value="1"/>
</dbReference>
<keyword evidence="6" id="KW-0808">Transferase</keyword>
<evidence type="ECO:0000259" key="18">
    <source>
        <dbReference type="PROSITE" id="PS50109"/>
    </source>
</evidence>
<dbReference type="InterPro" id="IPR050398">
    <property type="entry name" value="HssS/ArlS-like"/>
</dbReference>
<keyword evidence="14 17" id="KW-0472">Membrane</keyword>
<keyword evidence="4" id="KW-1003">Cell membrane</keyword>
<keyword evidence="11 17" id="KW-1133">Transmembrane helix</keyword>
<dbReference type="RefSeq" id="WP_190864890.1">
    <property type="nucleotide sequence ID" value="NZ_JACXIY010000028.1"/>
</dbReference>
<organism evidence="20 21">
    <name type="scientific">Paenibacillus arenilitoris</name>
    <dbReference type="NCBI Taxonomy" id="2772299"/>
    <lineage>
        <taxon>Bacteria</taxon>
        <taxon>Bacillati</taxon>
        <taxon>Bacillota</taxon>
        <taxon>Bacilli</taxon>
        <taxon>Bacillales</taxon>
        <taxon>Paenibacillaceae</taxon>
        <taxon>Paenibacillus</taxon>
    </lineage>
</organism>
<dbReference type="PANTHER" id="PTHR45528">
    <property type="entry name" value="SENSOR HISTIDINE KINASE CPXA"/>
    <property type="match status" value="1"/>
</dbReference>
<evidence type="ECO:0000256" key="10">
    <source>
        <dbReference type="ARBA" id="ARBA00022840"/>
    </source>
</evidence>
<evidence type="ECO:0000256" key="4">
    <source>
        <dbReference type="ARBA" id="ARBA00022475"/>
    </source>
</evidence>
<evidence type="ECO:0000313" key="21">
    <source>
        <dbReference type="Proteomes" id="UP000632125"/>
    </source>
</evidence>
<feature type="transmembrane region" description="Helical" evidence="17">
    <location>
        <begin position="159"/>
        <end position="186"/>
    </location>
</feature>
<gene>
    <name evidence="20" type="ORF">IDH41_21970</name>
</gene>
<dbReference type="Pfam" id="PF00672">
    <property type="entry name" value="HAMP"/>
    <property type="match status" value="1"/>
</dbReference>
<keyword evidence="10" id="KW-0067">ATP-binding</keyword>
<dbReference type="Pfam" id="PF02518">
    <property type="entry name" value="HATPase_c"/>
    <property type="match status" value="1"/>
</dbReference>
<dbReference type="Gene3D" id="6.10.340.10">
    <property type="match status" value="1"/>
</dbReference>
<dbReference type="PROSITE" id="PS50885">
    <property type="entry name" value="HAMP"/>
    <property type="match status" value="1"/>
</dbReference>
<keyword evidence="5" id="KW-0597">Phosphoprotein</keyword>
<dbReference type="InterPro" id="IPR003660">
    <property type="entry name" value="HAMP_dom"/>
</dbReference>
<dbReference type="CDD" id="cd06225">
    <property type="entry name" value="HAMP"/>
    <property type="match status" value="1"/>
</dbReference>
<dbReference type="InterPro" id="IPR003661">
    <property type="entry name" value="HisK_dim/P_dom"/>
</dbReference>
<keyword evidence="7 17" id="KW-0812">Transmembrane</keyword>
<keyword evidence="21" id="KW-1185">Reference proteome</keyword>
<evidence type="ECO:0000256" key="1">
    <source>
        <dbReference type="ARBA" id="ARBA00000085"/>
    </source>
</evidence>
<dbReference type="PANTHER" id="PTHR45528:SF11">
    <property type="entry name" value="HISTIDINE KINASE"/>
    <property type="match status" value="1"/>
</dbReference>
<dbReference type="InterPro" id="IPR036097">
    <property type="entry name" value="HisK_dim/P_sf"/>
</dbReference>
<comment type="subcellular location">
    <subcellularLocation>
        <location evidence="2">Cell membrane</location>
        <topology evidence="2">Multi-pass membrane protein</topology>
    </subcellularLocation>
</comment>
<evidence type="ECO:0000256" key="9">
    <source>
        <dbReference type="ARBA" id="ARBA00022777"/>
    </source>
</evidence>
<dbReference type="InterPro" id="IPR005467">
    <property type="entry name" value="His_kinase_dom"/>
</dbReference>
<accession>A0A927CNI0</accession>
<name>A0A927CNI0_9BACL</name>
<comment type="function">
    <text evidence="15">Member of the two-component regulatory system HssS/HssR involved in intracellular heme homeostasis and tempering of staphylococcal virulence. HssS functions as a heme sensor histidine kinase which is autophosphorylated at a histidine residue and transfers its phosphate group to an aspartate residue of HssR. HssR/HssS activates the expression of hrtAB, an efflux pump, in response to extracellular heme, hemin, hemoglobin or blood.</text>
</comment>
<evidence type="ECO:0000256" key="11">
    <source>
        <dbReference type="ARBA" id="ARBA00022989"/>
    </source>
</evidence>
<dbReference type="Proteomes" id="UP000632125">
    <property type="component" value="Unassembled WGS sequence"/>
</dbReference>
<dbReference type="SMART" id="SM00304">
    <property type="entry name" value="HAMP"/>
    <property type="match status" value="1"/>
</dbReference>
<dbReference type="Gene3D" id="3.30.565.10">
    <property type="entry name" value="Histidine kinase-like ATPase, C-terminal domain"/>
    <property type="match status" value="1"/>
</dbReference>
<dbReference type="SUPFAM" id="SSF55874">
    <property type="entry name" value="ATPase domain of HSP90 chaperone/DNA topoisomerase II/histidine kinase"/>
    <property type="match status" value="1"/>
</dbReference>
<feature type="transmembrane region" description="Helical" evidence="17">
    <location>
        <begin position="6"/>
        <end position="27"/>
    </location>
</feature>
<comment type="catalytic activity">
    <reaction evidence="1">
        <text>ATP + protein L-histidine = ADP + protein N-phospho-L-histidine.</text>
        <dbReference type="EC" id="2.7.13.3"/>
    </reaction>
</comment>
<dbReference type="Pfam" id="PF00512">
    <property type="entry name" value="HisKA"/>
    <property type="match status" value="1"/>
</dbReference>
<evidence type="ECO:0000256" key="5">
    <source>
        <dbReference type="ARBA" id="ARBA00022553"/>
    </source>
</evidence>
<dbReference type="SUPFAM" id="SSF158472">
    <property type="entry name" value="HAMP domain-like"/>
    <property type="match status" value="1"/>
</dbReference>
<evidence type="ECO:0000256" key="12">
    <source>
        <dbReference type="ARBA" id="ARBA00023012"/>
    </source>
</evidence>
<evidence type="ECO:0000256" key="6">
    <source>
        <dbReference type="ARBA" id="ARBA00022679"/>
    </source>
</evidence>
<keyword evidence="13" id="KW-0843">Virulence</keyword>
<keyword evidence="12" id="KW-0902">Two-component regulatory system</keyword>
<evidence type="ECO:0000256" key="17">
    <source>
        <dbReference type="SAM" id="Phobius"/>
    </source>
</evidence>
<evidence type="ECO:0000256" key="13">
    <source>
        <dbReference type="ARBA" id="ARBA00023026"/>
    </source>
</evidence>
<evidence type="ECO:0000313" key="20">
    <source>
        <dbReference type="EMBL" id="MBD2871259.1"/>
    </source>
</evidence>
<feature type="domain" description="HAMP" evidence="19">
    <location>
        <begin position="183"/>
        <end position="235"/>
    </location>
</feature>
<evidence type="ECO:0000256" key="7">
    <source>
        <dbReference type="ARBA" id="ARBA00022692"/>
    </source>
</evidence>
<sequence length="465" mass="51752">MIRSLYVRITATFLIIVLVSIGVAFLFTNQLFKRDARGQLPEQLDKAIDRIEQLYAVSEPSSIGEFLEEMSSLQGLSIVAVNHANRLVTVGERGDALARRLTYEQLVNAFAGHNVRVNTYDQGSNAPPSPPAFGKRVLLGNESWALFVQPDRFPQASNFIWTAVTLLVTILVVGGVLILVAARYLVKPLKMMTNAATRMAEGDFTVRLPVSRGDELGELAGSMNRMALSLSQLETMRQDFVANVSHEIQSPLTSIKGFAEALRSEEVTEAERERYVNIIKQESTRLSRLSENLLNLASLDSQQHPFHPETYRLDRQLRDVVLVCEPHWLAKRQTVELLMEETVIRADRDQLSQVWMNLLSNSMKFTPEGGKIAFTLTEQEGFAVVRIADTGIGIREEDRDRLFERFYKGDASRDRSQGGSGLGLSIAHRIVAIHGGTIMLDPAFDQRAGAGFIVRLPLKPASSDG</sequence>
<dbReference type="Gene3D" id="1.10.287.130">
    <property type="match status" value="1"/>
</dbReference>
<evidence type="ECO:0000256" key="2">
    <source>
        <dbReference type="ARBA" id="ARBA00004651"/>
    </source>
</evidence>
<dbReference type="CDD" id="cd00082">
    <property type="entry name" value="HisKA"/>
    <property type="match status" value="1"/>
</dbReference>
<dbReference type="CDD" id="cd00075">
    <property type="entry name" value="HATPase"/>
    <property type="match status" value="1"/>
</dbReference>
<evidence type="ECO:0000256" key="15">
    <source>
        <dbReference type="ARBA" id="ARBA00037219"/>
    </source>
</evidence>
<dbReference type="InterPro" id="IPR004358">
    <property type="entry name" value="Sig_transdc_His_kin-like_C"/>
</dbReference>
<evidence type="ECO:0000256" key="16">
    <source>
        <dbReference type="ARBA" id="ARBA00040841"/>
    </source>
</evidence>
<dbReference type="FunFam" id="3.30.565.10:FF:000006">
    <property type="entry name" value="Sensor histidine kinase WalK"/>
    <property type="match status" value="1"/>
</dbReference>
<dbReference type="GO" id="GO:0000155">
    <property type="term" value="F:phosphorelay sensor kinase activity"/>
    <property type="evidence" value="ECO:0007669"/>
    <property type="project" value="InterPro"/>
</dbReference>
<protein>
    <recommendedName>
        <fullName evidence="16">Heme sensor protein HssS</fullName>
        <ecNumber evidence="3">2.7.13.3</ecNumber>
    </recommendedName>
</protein>
<dbReference type="SMART" id="SM00388">
    <property type="entry name" value="HisKA"/>
    <property type="match status" value="1"/>
</dbReference>
<dbReference type="SUPFAM" id="SSF47384">
    <property type="entry name" value="Homodimeric domain of signal transducing histidine kinase"/>
    <property type="match status" value="1"/>
</dbReference>
<dbReference type="GO" id="GO:0005524">
    <property type="term" value="F:ATP binding"/>
    <property type="evidence" value="ECO:0007669"/>
    <property type="project" value="UniProtKB-KW"/>
</dbReference>
<evidence type="ECO:0000259" key="19">
    <source>
        <dbReference type="PROSITE" id="PS50885"/>
    </source>
</evidence>
<keyword evidence="8" id="KW-0547">Nucleotide-binding</keyword>
<evidence type="ECO:0000256" key="3">
    <source>
        <dbReference type="ARBA" id="ARBA00012438"/>
    </source>
</evidence>
<dbReference type="FunFam" id="1.10.287.130:FF:000001">
    <property type="entry name" value="Two-component sensor histidine kinase"/>
    <property type="match status" value="1"/>
</dbReference>
<keyword evidence="9" id="KW-0418">Kinase</keyword>
<proteinExistence type="predicted"/>
<dbReference type="AlphaFoldDB" id="A0A927CNI0"/>
<reference evidence="20" key="1">
    <citation type="submission" date="2020-09" db="EMBL/GenBank/DDBJ databases">
        <title>A novel bacterium of genus Paenibacillus, isolated from South China Sea.</title>
        <authorList>
            <person name="Huang H."/>
            <person name="Mo K."/>
            <person name="Hu Y."/>
        </authorList>
    </citation>
    <scope>NUCLEOTIDE SEQUENCE</scope>
    <source>
        <strain evidence="20">IB182493</strain>
    </source>
</reference>
<dbReference type="SMART" id="SM00387">
    <property type="entry name" value="HATPase_c"/>
    <property type="match status" value="1"/>
</dbReference>